<dbReference type="GO" id="GO:0032040">
    <property type="term" value="C:small-subunit processome"/>
    <property type="evidence" value="ECO:0007669"/>
    <property type="project" value="TreeGrafter"/>
</dbReference>
<dbReference type="PANTHER" id="PTHR12455">
    <property type="entry name" value="NUCLEOLAR COMPLEX PROTEIN 4"/>
    <property type="match status" value="1"/>
</dbReference>
<feature type="domain" description="CCAAT-binding factor" evidence="3">
    <location>
        <begin position="403"/>
        <end position="643"/>
    </location>
</feature>
<feature type="region of interest" description="Disordered" evidence="2">
    <location>
        <begin position="562"/>
        <end position="585"/>
    </location>
</feature>
<comment type="caution">
    <text evidence="4">The sequence shown here is derived from an EMBL/GenBank/DDBJ whole genome shotgun (WGS) entry which is preliminary data.</text>
</comment>
<dbReference type="InterPro" id="IPR005612">
    <property type="entry name" value="CCAAT-binding_factor"/>
</dbReference>
<evidence type="ECO:0000313" key="5">
    <source>
        <dbReference type="Proteomes" id="UP000221165"/>
    </source>
</evidence>
<dbReference type="Proteomes" id="UP000221165">
    <property type="component" value="Unassembled WGS sequence"/>
</dbReference>
<dbReference type="GO" id="GO:0030692">
    <property type="term" value="C:Noc4p-Nop14p complex"/>
    <property type="evidence" value="ECO:0007669"/>
    <property type="project" value="TreeGrafter"/>
</dbReference>
<accession>A0A2C6LB32</accession>
<dbReference type="GeneID" id="94425220"/>
<comment type="similarity">
    <text evidence="1">Belongs to the CBF/MAK21 family.</text>
</comment>
<dbReference type="PROSITE" id="PS00018">
    <property type="entry name" value="EF_HAND_1"/>
    <property type="match status" value="1"/>
</dbReference>
<dbReference type="VEuPathDB" id="ToxoDB:CSUI_001806"/>
<feature type="region of interest" description="Disordered" evidence="2">
    <location>
        <begin position="426"/>
        <end position="448"/>
    </location>
</feature>
<evidence type="ECO:0000313" key="4">
    <source>
        <dbReference type="EMBL" id="PHJ24335.1"/>
    </source>
</evidence>
<dbReference type="AlphaFoldDB" id="A0A2C6LB32"/>
<dbReference type="PANTHER" id="PTHR12455:SF0">
    <property type="entry name" value="NUCLEOLAR COMPLEX PROTEIN 4 HOMOLOG"/>
    <property type="match status" value="1"/>
</dbReference>
<organism evidence="4 5">
    <name type="scientific">Cystoisospora suis</name>
    <dbReference type="NCBI Taxonomy" id="483139"/>
    <lineage>
        <taxon>Eukaryota</taxon>
        <taxon>Sar</taxon>
        <taxon>Alveolata</taxon>
        <taxon>Apicomplexa</taxon>
        <taxon>Conoidasida</taxon>
        <taxon>Coccidia</taxon>
        <taxon>Eucoccidiorida</taxon>
        <taxon>Eimeriorina</taxon>
        <taxon>Sarcocystidae</taxon>
        <taxon>Cystoisospora</taxon>
    </lineage>
</organism>
<dbReference type="EMBL" id="MIGC01000723">
    <property type="protein sequence ID" value="PHJ24335.1"/>
    <property type="molecule type" value="Genomic_DNA"/>
</dbReference>
<sequence length="722" mass="80290">MAPYLRKSSPEDSRLIGRAQELLCECQSARSPRELLSSLEKFFALLQKISRNRGLKSVLHSPGVRTSESGNPDKLGPWSFQAFQQFRALLNELLNSGDARLQEASLRYSMRVLLHDHTVRLRSAEGNGTDTVFPLADYQVMISRVLQAESFSDELRKTLLQEYICKYADLRYYFLLTLRKILSEGGRSIASHGVASDQSVTVSETEQHSGNADVVFEADPDRKFADITAEEVTNGIAALRADEIKRWYTWSHCGGLAELGKRVYPLLTELPPPRMKPGTQNVVTSHSPGAAADDSDDDGFLLTASDTDETGDLSKTEMSEAVAGDPCFLQNIKTTKCCCAKQYRLLFQDVWVLFLRVIPLDLSLTQKLLHAVPRTLLPYMSNPLLLSEFFLTSFEKASHLSVSVLALSGLFYLLTKHRLADPDALFTESPSDDRKETNGAESGKPSASSNGVCVHFYRRLYQLIAPASFSVGRRGRFLRLLNVALRSSLLPNSLVAAFVKKCARVACLVSPGISLYLIALVYSLLKKYSAVCLSLVDVHPALAARLVVEGDSFDFSSLDFHAPSSGETSSSKSNRAEETDSEQSEFQCTDDDHVLSLLRRCVSAQHAGLETDEVLTCVKNQARMSLWELELLQNHYHYAVRQLTGLIESDCNRLACRNIDLEDYVGLDLGHLLGREFRAAAKRTCAPVAFKKGGIQGEIDSLDDAYMGWVKRRRKDQPTSRM</sequence>
<evidence type="ECO:0000256" key="1">
    <source>
        <dbReference type="ARBA" id="ARBA00007797"/>
    </source>
</evidence>
<feature type="compositionally biased region" description="Polar residues" evidence="2">
    <location>
        <begin position="278"/>
        <end position="287"/>
    </location>
</feature>
<proteinExistence type="inferred from homology"/>
<dbReference type="OrthoDB" id="10263185at2759"/>
<evidence type="ECO:0000256" key="2">
    <source>
        <dbReference type="SAM" id="MobiDB-lite"/>
    </source>
</evidence>
<dbReference type="Pfam" id="PF03914">
    <property type="entry name" value="CBF"/>
    <property type="match status" value="1"/>
</dbReference>
<dbReference type="GO" id="GO:0042254">
    <property type="term" value="P:ribosome biogenesis"/>
    <property type="evidence" value="ECO:0007669"/>
    <property type="project" value="InterPro"/>
</dbReference>
<feature type="region of interest" description="Disordered" evidence="2">
    <location>
        <begin position="275"/>
        <end position="298"/>
    </location>
</feature>
<name>A0A2C6LB32_9APIC</name>
<gene>
    <name evidence="4" type="ORF">CSUI_001806</name>
</gene>
<reference evidence="4 5" key="1">
    <citation type="journal article" date="2017" name="Int. J. Parasitol.">
        <title>The genome of the protozoan parasite Cystoisospora suis and a reverse vaccinology approach to identify vaccine candidates.</title>
        <authorList>
            <person name="Palmieri N."/>
            <person name="Shrestha A."/>
            <person name="Ruttkowski B."/>
            <person name="Beck T."/>
            <person name="Vogl C."/>
            <person name="Tomley F."/>
            <person name="Blake D.P."/>
            <person name="Joachim A."/>
        </authorList>
    </citation>
    <scope>NUCLEOTIDE SEQUENCE [LARGE SCALE GENOMIC DNA]</scope>
    <source>
        <strain evidence="4 5">Wien I</strain>
    </source>
</reference>
<dbReference type="RefSeq" id="XP_067926008.1">
    <property type="nucleotide sequence ID" value="XM_068062009.1"/>
</dbReference>
<evidence type="ECO:0000259" key="3">
    <source>
        <dbReference type="Pfam" id="PF03914"/>
    </source>
</evidence>
<keyword evidence="5" id="KW-1185">Reference proteome</keyword>
<dbReference type="InterPro" id="IPR018247">
    <property type="entry name" value="EF_Hand_1_Ca_BS"/>
</dbReference>
<dbReference type="InterPro" id="IPR027193">
    <property type="entry name" value="Noc4"/>
</dbReference>
<protein>
    <submittedName>
        <fullName evidence="4">Cbf mak21 family protein</fullName>
    </submittedName>
</protein>